<dbReference type="Gene3D" id="3.30.300.70">
    <property type="entry name" value="RimP-like superfamily, N-terminal"/>
    <property type="match status" value="1"/>
</dbReference>
<dbReference type="InterPro" id="IPR035956">
    <property type="entry name" value="RimP_N_sf"/>
</dbReference>
<evidence type="ECO:0000256" key="2">
    <source>
        <dbReference type="ARBA" id="ARBA00022517"/>
    </source>
</evidence>
<comment type="subcellular location">
    <subcellularLocation>
        <location evidence="3">Cytoplasm</location>
    </subcellularLocation>
</comment>
<reference evidence="6 7" key="1">
    <citation type="submission" date="2016-10" db="EMBL/GenBank/DDBJ databases">
        <authorList>
            <person name="de Groot N.N."/>
        </authorList>
    </citation>
    <scope>NUCLEOTIDE SEQUENCE [LARGE SCALE GENOMIC DNA]</scope>
    <source>
        <strain evidence="6 7">IBRC-M 10780</strain>
    </source>
</reference>
<dbReference type="Proteomes" id="UP000198618">
    <property type="component" value="Unassembled WGS sequence"/>
</dbReference>
<accession>A0A1H9Z3N4</accession>
<dbReference type="SUPFAM" id="SSF74942">
    <property type="entry name" value="YhbC-like, C-terminal domain"/>
    <property type="match status" value="1"/>
</dbReference>
<dbReference type="Gene3D" id="2.30.30.180">
    <property type="entry name" value="Ribosome maturation factor RimP, C-terminal domain"/>
    <property type="match status" value="1"/>
</dbReference>
<dbReference type="PANTHER" id="PTHR33867">
    <property type="entry name" value="RIBOSOME MATURATION FACTOR RIMP"/>
    <property type="match status" value="1"/>
</dbReference>
<evidence type="ECO:0000256" key="1">
    <source>
        <dbReference type="ARBA" id="ARBA00022490"/>
    </source>
</evidence>
<keyword evidence="7" id="KW-1185">Reference proteome</keyword>
<comment type="function">
    <text evidence="3">Required for maturation of 30S ribosomal subunits.</text>
</comment>
<keyword evidence="1 3" id="KW-0963">Cytoplasm</keyword>
<dbReference type="RefSeq" id="WP_090866578.1">
    <property type="nucleotide sequence ID" value="NZ_FOHE01000002.1"/>
</dbReference>
<evidence type="ECO:0000256" key="3">
    <source>
        <dbReference type="HAMAP-Rule" id="MF_01077"/>
    </source>
</evidence>
<keyword evidence="2 3" id="KW-0690">Ribosome biogenesis</keyword>
<sequence length="156" mass="17790">MSSQVIQTTEELVSPILADRNLELVDVEYVKEGQNWFLRVYIDKEGGVDITECGEVSEQLSEKLDEVDPIKDAYFLEVSSPGVERPLKTKEDIASNIDSNVYIKLYEPINGEKEYQGILKKFTNDIVTLEYKVKTQKKQVEIPYDKIAKARLAVSL</sequence>
<proteinExistence type="inferred from homology"/>
<dbReference type="InterPro" id="IPR036847">
    <property type="entry name" value="RimP_C_sf"/>
</dbReference>
<comment type="similarity">
    <text evidence="3">Belongs to the RimP family.</text>
</comment>
<dbReference type="InterPro" id="IPR003728">
    <property type="entry name" value="Ribosome_maturation_RimP"/>
</dbReference>
<evidence type="ECO:0000313" key="7">
    <source>
        <dbReference type="Proteomes" id="UP000198618"/>
    </source>
</evidence>
<protein>
    <recommendedName>
        <fullName evidence="3">Ribosome maturation factor RimP</fullName>
    </recommendedName>
</protein>
<organism evidence="6 7">
    <name type="scientific">Oceanobacillus limi</name>
    <dbReference type="NCBI Taxonomy" id="930131"/>
    <lineage>
        <taxon>Bacteria</taxon>
        <taxon>Bacillati</taxon>
        <taxon>Bacillota</taxon>
        <taxon>Bacilli</taxon>
        <taxon>Bacillales</taxon>
        <taxon>Bacillaceae</taxon>
        <taxon>Oceanobacillus</taxon>
    </lineage>
</organism>
<evidence type="ECO:0000313" key="6">
    <source>
        <dbReference type="EMBL" id="SES76155.1"/>
    </source>
</evidence>
<dbReference type="STRING" id="930131.SAMN05216389_10279"/>
<feature type="domain" description="Ribosome maturation factor RimP C-terminal" evidence="5">
    <location>
        <begin position="87"/>
        <end position="154"/>
    </location>
</feature>
<dbReference type="HAMAP" id="MF_01077">
    <property type="entry name" value="RimP"/>
    <property type="match status" value="1"/>
</dbReference>
<dbReference type="SUPFAM" id="SSF75420">
    <property type="entry name" value="YhbC-like, N-terminal domain"/>
    <property type="match status" value="1"/>
</dbReference>
<dbReference type="NCBIfam" id="NF000928">
    <property type="entry name" value="PRK00092.1-2"/>
    <property type="match status" value="1"/>
</dbReference>
<dbReference type="GO" id="GO:0006412">
    <property type="term" value="P:translation"/>
    <property type="evidence" value="ECO:0007669"/>
    <property type="project" value="TreeGrafter"/>
</dbReference>
<dbReference type="EMBL" id="FOHE01000002">
    <property type="protein sequence ID" value="SES76155.1"/>
    <property type="molecule type" value="Genomic_DNA"/>
</dbReference>
<dbReference type="GO" id="GO:0000028">
    <property type="term" value="P:ribosomal small subunit assembly"/>
    <property type="evidence" value="ECO:0007669"/>
    <property type="project" value="TreeGrafter"/>
</dbReference>
<dbReference type="GO" id="GO:0005829">
    <property type="term" value="C:cytosol"/>
    <property type="evidence" value="ECO:0007669"/>
    <property type="project" value="TreeGrafter"/>
</dbReference>
<dbReference type="OrthoDB" id="9805006at2"/>
<dbReference type="InterPro" id="IPR028998">
    <property type="entry name" value="RimP_C"/>
</dbReference>
<dbReference type="Pfam" id="PF02576">
    <property type="entry name" value="RimP_N"/>
    <property type="match status" value="1"/>
</dbReference>
<name>A0A1H9Z3N4_9BACI</name>
<dbReference type="InterPro" id="IPR028989">
    <property type="entry name" value="RimP_N"/>
</dbReference>
<dbReference type="FunFam" id="3.30.300.70:FF:000001">
    <property type="entry name" value="Ribosome maturation factor RimP"/>
    <property type="match status" value="1"/>
</dbReference>
<evidence type="ECO:0000259" key="4">
    <source>
        <dbReference type="Pfam" id="PF02576"/>
    </source>
</evidence>
<dbReference type="CDD" id="cd01734">
    <property type="entry name" value="YlxS_C"/>
    <property type="match status" value="1"/>
</dbReference>
<evidence type="ECO:0000259" key="5">
    <source>
        <dbReference type="Pfam" id="PF17384"/>
    </source>
</evidence>
<feature type="domain" description="Ribosome maturation factor RimP N-terminal" evidence="4">
    <location>
        <begin position="12"/>
        <end position="84"/>
    </location>
</feature>
<gene>
    <name evidence="3" type="primary">rimP</name>
    <name evidence="6" type="ORF">SAMN05216389_10279</name>
</gene>
<dbReference type="AlphaFoldDB" id="A0A1H9Z3N4"/>
<dbReference type="PANTHER" id="PTHR33867:SF1">
    <property type="entry name" value="RIBOSOME MATURATION FACTOR RIMP"/>
    <property type="match status" value="1"/>
</dbReference>
<dbReference type="Pfam" id="PF17384">
    <property type="entry name" value="DUF150_C"/>
    <property type="match status" value="1"/>
</dbReference>